<reference evidence="8" key="1">
    <citation type="submission" date="2017-05" db="EMBL/GenBank/DDBJ databases">
        <authorList>
            <person name="Varghese N."/>
            <person name="Submissions S."/>
        </authorList>
    </citation>
    <scope>NUCLEOTIDE SEQUENCE</scope>
    <source>
        <strain evidence="8">DSM 18763</strain>
    </source>
</reference>
<feature type="domain" description="NusB/RsmB/TIM44" evidence="7">
    <location>
        <begin position="12"/>
        <end position="141"/>
    </location>
</feature>
<protein>
    <recommendedName>
        <fullName evidence="6">Transcription antitermination protein NusB</fullName>
    </recommendedName>
    <alternativeName>
        <fullName evidence="6">Antitermination factor NusB</fullName>
    </alternativeName>
</protein>
<evidence type="ECO:0000256" key="3">
    <source>
        <dbReference type="ARBA" id="ARBA00022884"/>
    </source>
</evidence>
<dbReference type="GO" id="GO:0003723">
    <property type="term" value="F:RNA binding"/>
    <property type="evidence" value="ECO:0007669"/>
    <property type="project" value="UniProtKB-UniRule"/>
</dbReference>
<dbReference type="InterPro" id="IPR006027">
    <property type="entry name" value="NusB_RsmB_TIM44"/>
</dbReference>
<dbReference type="RefSeq" id="WP_265134246.1">
    <property type="nucleotide sequence ID" value="NZ_FXTX01000017.1"/>
</dbReference>
<dbReference type="HAMAP" id="MF_00073">
    <property type="entry name" value="NusB"/>
    <property type="match status" value="1"/>
</dbReference>
<dbReference type="Gene3D" id="1.10.940.10">
    <property type="entry name" value="NusB-like"/>
    <property type="match status" value="1"/>
</dbReference>
<evidence type="ECO:0000259" key="7">
    <source>
        <dbReference type="Pfam" id="PF01029"/>
    </source>
</evidence>
<evidence type="ECO:0000313" key="9">
    <source>
        <dbReference type="Proteomes" id="UP001157947"/>
    </source>
</evidence>
<dbReference type="GO" id="GO:0005829">
    <property type="term" value="C:cytosol"/>
    <property type="evidence" value="ECO:0007669"/>
    <property type="project" value="TreeGrafter"/>
</dbReference>
<keyword evidence="5 6" id="KW-0804">Transcription</keyword>
<comment type="similarity">
    <text evidence="1 6">Belongs to the NusB family.</text>
</comment>
<evidence type="ECO:0000256" key="4">
    <source>
        <dbReference type="ARBA" id="ARBA00023015"/>
    </source>
</evidence>
<dbReference type="AlphaFoldDB" id="A0AA45WNB5"/>
<evidence type="ECO:0000256" key="5">
    <source>
        <dbReference type="ARBA" id="ARBA00023163"/>
    </source>
</evidence>
<dbReference type="GO" id="GO:0031564">
    <property type="term" value="P:transcription antitermination"/>
    <property type="evidence" value="ECO:0007669"/>
    <property type="project" value="UniProtKB-KW"/>
</dbReference>
<evidence type="ECO:0000256" key="6">
    <source>
        <dbReference type="HAMAP-Rule" id="MF_00073"/>
    </source>
</evidence>
<dbReference type="GO" id="GO:0006353">
    <property type="term" value="P:DNA-templated transcription termination"/>
    <property type="evidence" value="ECO:0007669"/>
    <property type="project" value="UniProtKB-UniRule"/>
</dbReference>
<dbReference type="EMBL" id="FXTX01000017">
    <property type="protein sequence ID" value="SMP18222.1"/>
    <property type="molecule type" value="Genomic_DNA"/>
</dbReference>
<keyword evidence="3 6" id="KW-0694">RNA-binding</keyword>
<dbReference type="InterPro" id="IPR035926">
    <property type="entry name" value="NusB-like_sf"/>
</dbReference>
<evidence type="ECO:0000256" key="1">
    <source>
        <dbReference type="ARBA" id="ARBA00005952"/>
    </source>
</evidence>
<sequence length="148" mass="17691">MKRFLNRKIRKEAREVILRVLYSYDIRKEDMLSIFEDYIKKEKFNSKVKEYARNVIEGISQNLQTIDNIIQDYLEDWRLERLGYIERALLRLGVYELLFNELSKDETVGRKFADILNLAKCYLISETPLKFINGVLSRIYKTKVGNLN</sequence>
<accession>A0AA45WNB5</accession>
<keyword evidence="4 6" id="KW-0805">Transcription regulation</keyword>
<evidence type="ECO:0000256" key="2">
    <source>
        <dbReference type="ARBA" id="ARBA00022814"/>
    </source>
</evidence>
<name>A0AA45WNB5_9AQUI</name>
<organism evidence="8 9">
    <name type="scientific">Venenivibrio stagnispumantis</name>
    <dbReference type="NCBI Taxonomy" id="407998"/>
    <lineage>
        <taxon>Bacteria</taxon>
        <taxon>Pseudomonadati</taxon>
        <taxon>Aquificota</taxon>
        <taxon>Aquificia</taxon>
        <taxon>Aquificales</taxon>
        <taxon>Hydrogenothermaceae</taxon>
        <taxon>Venenivibrio</taxon>
    </lineage>
</organism>
<comment type="caution">
    <text evidence="8">The sequence shown here is derived from an EMBL/GenBank/DDBJ whole genome shotgun (WGS) entry which is preliminary data.</text>
</comment>
<dbReference type="NCBIfam" id="TIGR01951">
    <property type="entry name" value="nusB"/>
    <property type="match status" value="1"/>
</dbReference>
<gene>
    <name evidence="6" type="primary">nusB</name>
    <name evidence="8" type="ORF">SAMN06264868_11710</name>
</gene>
<keyword evidence="9" id="KW-1185">Reference proteome</keyword>
<dbReference type="Pfam" id="PF01029">
    <property type="entry name" value="NusB"/>
    <property type="match status" value="1"/>
</dbReference>
<dbReference type="Proteomes" id="UP001157947">
    <property type="component" value="Unassembled WGS sequence"/>
</dbReference>
<dbReference type="SUPFAM" id="SSF48013">
    <property type="entry name" value="NusB-like"/>
    <property type="match status" value="1"/>
</dbReference>
<comment type="function">
    <text evidence="6">Involved in transcription antitermination. Required for transcription of ribosomal RNA (rRNA) genes. Binds specifically to the boxA antiterminator sequence of the ribosomal RNA (rrn) operons.</text>
</comment>
<evidence type="ECO:0000313" key="8">
    <source>
        <dbReference type="EMBL" id="SMP18222.1"/>
    </source>
</evidence>
<keyword evidence="2 6" id="KW-0889">Transcription antitermination</keyword>
<dbReference type="PANTHER" id="PTHR11078:SF3">
    <property type="entry name" value="ANTITERMINATION NUSB DOMAIN-CONTAINING PROTEIN"/>
    <property type="match status" value="1"/>
</dbReference>
<dbReference type="PANTHER" id="PTHR11078">
    <property type="entry name" value="N UTILIZATION SUBSTANCE PROTEIN B-RELATED"/>
    <property type="match status" value="1"/>
</dbReference>
<dbReference type="InterPro" id="IPR011605">
    <property type="entry name" value="NusB_fam"/>
</dbReference>
<proteinExistence type="inferred from homology"/>